<gene>
    <name evidence="1" type="ORF">Anapl_00022</name>
</gene>
<protein>
    <submittedName>
        <fullName evidence="1">Uncharacterized protein</fullName>
    </submittedName>
</protein>
<proteinExistence type="predicted"/>
<keyword evidence="2" id="KW-1185">Reference proteome</keyword>
<name>R0LQ53_ANAPL</name>
<sequence>QLLATVVLNTELSPAKQAGHSAFPGKQLVLMRLGCPTLMSLIKSQLFFPLVKQKLDS</sequence>
<evidence type="ECO:0000313" key="2">
    <source>
        <dbReference type="Proteomes" id="UP000296049"/>
    </source>
</evidence>
<dbReference type="AlphaFoldDB" id="R0LQ53"/>
<accession>R0LQ53</accession>
<feature type="non-terminal residue" evidence="1">
    <location>
        <position position="57"/>
    </location>
</feature>
<feature type="non-terminal residue" evidence="1">
    <location>
        <position position="1"/>
    </location>
</feature>
<evidence type="ECO:0000313" key="1">
    <source>
        <dbReference type="EMBL" id="EOB03855.1"/>
    </source>
</evidence>
<dbReference type="Proteomes" id="UP000296049">
    <property type="component" value="Unassembled WGS sequence"/>
</dbReference>
<dbReference type="EMBL" id="KB742833">
    <property type="protein sequence ID" value="EOB03855.1"/>
    <property type="molecule type" value="Genomic_DNA"/>
</dbReference>
<organism evidence="1 2">
    <name type="scientific">Anas platyrhynchos</name>
    <name type="common">Mallard</name>
    <name type="synonym">Anas boschas</name>
    <dbReference type="NCBI Taxonomy" id="8839"/>
    <lineage>
        <taxon>Eukaryota</taxon>
        <taxon>Metazoa</taxon>
        <taxon>Chordata</taxon>
        <taxon>Craniata</taxon>
        <taxon>Vertebrata</taxon>
        <taxon>Euteleostomi</taxon>
        <taxon>Archelosauria</taxon>
        <taxon>Archosauria</taxon>
        <taxon>Dinosauria</taxon>
        <taxon>Saurischia</taxon>
        <taxon>Theropoda</taxon>
        <taxon>Coelurosauria</taxon>
        <taxon>Aves</taxon>
        <taxon>Neognathae</taxon>
        <taxon>Galloanserae</taxon>
        <taxon>Anseriformes</taxon>
        <taxon>Anatidae</taxon>
        <taxon>Anatinae</taxon>
        <taxon>Anas</taxon>
    </lineage>
</organism>
<reference evidence="2" key="1">
    <citation type="journal article" date="2013" name="Nat. Genet.">
        <title>The duck genome and transcriptome provide insight into an avian influenza virus reservoir species.</title>
        <authorList>
            <person name="Huang Y."/>
            <person name="Li Y."/>
            <person name="Burt D.W."/>
            <person name="Chen H."/>
            <person name="Zhang Y."/>
            <person name="Qian W."/>
            <person name="Kim H."/>
            <person name="Gan S."/>
            <person name="Zhao Y."/>
            <person name="Li J."/>
            <person name="Yi K."/>
            <person name="Feng H."/>
            <person name="Zhu P."/>
            <person name="Li B."/>
            <person name="Liu Q."/>
            <person name="Fairley S."/>
            <person name="Magor K.E."/>
            <person name="Du Z."/>
            <person name="Hu X."/>
            <person name="Goodman L."/>
            <person name="Tafer H."/>
            <person name="Vignal A."/>
            <person name="Lee T."/>
            <person name="Kim K.W."/>
            <person name="Sheng Z."/>
            <person name="An Y."/>
            <person name="Searle S."/>
            <person name="Herrero J."/>
            <person name="Groenen M.A."/>
            <person name="Crooijmans R.P."/>
            <person name="Faraut T."/>
            <person name="Cai Q."/>
            <person name="Webster R.G."/>
            <person name="Aldridge J.R."/>
            <person name="Warren W.C."/>
            <person name="Bartschat S."/>
            <person name="Kehr S."/>
            <person name="Marz M."/>
            <person name="Stadler P.F."/>
            <person name="Smith J."/>
            <person name="Kraus R.H."/>
            <person name="Zhao Y."/>
            <person name="Ren L."/>
            <person name="Fei J."/>
            <person name="Morisson M."/>
            <person name="Kaiser P."/>
            <person name="Griffin D.K."/>
            <person name="Rao M."/>
            <person name="Pitel F."/>
            <person name="Wang J."/>
            <person name="Li N."/>
        </authorList>
    </citation>
    <scope>NUCLEOTIDE SEQUENCE [LARGE SCALE GENOMIC DNA]</scope>
</reference>